<name>A0A9P4QTR7_9PLEO</name>
<gene>
    <name evidence="7" type="ORF">EJ04DRAFT_30403</name>
</gene>
<dbReference type="GO" id="GO:0005783">
    <property type="term" value="C:endoplasmic reticulum"/>
    <property type="evidence" value="ECO:0007669"/>
    <property type="project" value="UniProtKB-SubCell"/>
</dbReference>
<dbReference type="Proteomes" id="UP000799444">
    <property type="component" value="Unassembled WGS sequence"/>
</dbReference>
<dbReference type="PANTHER" id="PTHR48182:SF2">
    <property type="entry name" value="PROTEIN SERAC1"/>
    <property type="match status" value="1"/>
</dbReference>
<comment type="subcellular location">
    <subcellularLocation>
        <location evidence="2">Endoplasmic reticulum</location>
    </subcellularLocation>
    <subcellularLocation>
        <location evidence="3">Membrane</location>
    </subcellularLocation>
    <subcellularLocation>
        <location evidence="1">Mitochondrion</location>
    </subcellularLocation>
</comment>
<dbReference type="InterPro" id="IPR052374">
    <property type="entry name" value="SERAC1"/>
</dbReference>
<keyword evidence="6" id="KW-0472">Membrane</keyword>
<evidence type="ECO:0000256" key="6">
    <source>
        <dbReference type="ARBA" id="ARBA00023136"/>
    </source>
</evidence>
<evidence type="ECO:0000313" key="7">
    <source>
        <dbReference type="EMBL" id="KAF2730807.1"/>
    </source>
</evidence>
<dbReference type="AlphaFoldDB" id="A0A9P4QTR7"/>
<evidence type="ECO:0000256" key="1">
    <source>
        <dbReference type="ARBA" id="ARBA00004173"/>
    </source>
</evidence>
<accession>A0A9P4QTR7</accession>
<dbReference type="EMBL" id="ML996209">
    <property type="protein sequence ID" value="KAF2730807.1"/>
    <property type="molecule type" value="Genomic_DNA"/>
</dbReference>
<keyword evidence="8" id="KW-1185">Reference proteome</keyword>
<sequence length="190" mass="21896">MRYLGADAGFIIRRTQLWWPRHKALIQANTNPLFTNIAEQTRAAFFLGTPHRGSSFSTWGSIVARVLQPLGSNPLLLQEIAYDSLSLLDLDDEFENVVGGKLRVVNFFEQRKTRILKAWFIQWDEFCVKEQSARRGGAENIGLPVDHYGLNKFRTKNASYWIICRKLLQYIKLIESQKQQPFYSVPSSTV</sequence>
<evidence type="ECO:0000256" key="5">
    <source>
        <dbReference type="ARBA" id="ARBA00023128"/>
    </source>
</evidence>
<dbReference type="GO" id="GO:0005739">
    <property type="term" value="C:mitochondrion"/>
    <property type="evidence" value="ECO:0007669"/>
    <property type="project" value="UniProtKB-SubCell"/>
</dbReference>
<evidence type="ECO:0000313" key="8">
    <source>
        <dbReference type="Proteomes" id="UP000799444"/>
    </source>
</evidence>
<evidence type="ECO:0000256" key="2">
    <source>
        <dbReference type="ARBA" id="ARBA00004240"/>
    </source>
</evidence>
<dbReference type="OrthoDB" id="5086500at2759"/>
<keyword evidence="5" id="KW-0496">Mitochondrion</keyword>
<dbReference type="GO" id="GO:0016020">
    <property type="term" value="C:membrane"/>
    <property type="evidence" value="ECO:0007669"/>
    <property type="project" value="UniProtKB-SubCell"/>
</dbReference>
<dbReference type="PANTHER" id="PTHR48182">
    <property type="entry name" value="PROTEIN SERAC1"/>
    <property type="match status" value="1"/>
</dbReference>
<keyword evidence="4" id="KW-0256">Endoplasmic reticulum</keyword>
<evidence type="ECO:0000256" key="4">
    <source>
        <dbReference type="ARBA" id="ARBA00022824"/>
    </source>
</evidence>
<organism evidence="7 8">
    <name type="scientific">Polyplosphaeria fusca</name>
    <dbReference type="NCBI Taxonomy" id="682080"/>
    <lineage>
        <taxon>Eukaryota</taxon>
        <taxon>Fungi</taxon>
        <taxon>Dikarya</taxon>
        <taxon>Ascomycota</taxon>
        <taxon>Pezizomycotina</taxon>
        <taxon>Dothideomycetes</taxon>
        <taxon>Pleosporomycetidae</taxon>
        <taxon>Pleosporales</taxon>
        <taxon>Tetraplosphaeriaceae</taxon>
        <taxon>Polyplosphaeria</taxon>
    </lineage>
</organism>
<comment type="caution">
    <text evidence="7">The sequence shown here is derived from an EMBL/GenBank/DDBJ whole genome shotgun (WGS) entry which is preliminary data.</text>
</comment>
<proteinExistence type="predicted"/>
<reference evidence="7" key="1">
    <citation type="journal article" date="2020" name="Stud. Mycol.">
        <title>101 Dothideomycetes genomes: a test case for predicting lifestyles and emergence of pathogens.</title>
        <authorList>
            <person name="Haridas S."/>
            <person name="Albert R."/>
            <person name="Binder M."/>
            <person name="Bloem J."/>
            <person name="Labutti K."/>
            <person name="Salamov A."/>
            <person name="Andreopoulos B."/>
            <person name="Baker S."/>
            <person name="Barry K."/>
            <person name="Bills G."/>
            <person name="Bluhm B."/>
            <person name="Cannon C."/>
            <person name="Castanera R."/>
            <person name="Culley D."/>
            <person name="Daum C."/>
            <person name="Ezra D."/>
            <person name="Gonzalez J."/>
            <person name="Henrissat B."/>
            <person name="Kuo A."/>
            <person name="Liang C."/>
            <person name="Lipzen A."/>
            <person name="Lutzoni F."/>
            <person name="Magnuson J."/>
            <person name="Mondo S."/>
            <person name="Nolan M."/>
            <person name="Ohm R."/>
            <person name="Pangilinan J."/>
            <person name="Park H.-J."/>
            <person name="Ramirez L."/>
            <person name="Alfaro M."/>
            <person name="Sun H."/>
            <person name="Tritt A."/>
            <person name="Yoshinaga Y."/>
            <person name="Zwiers L.-H."/>
            <person name="Turgeon B."/>
            <person name="Goodwin S."/>
            <person name="Spatafora J."/>
            <person name="Crous P."/>
            <person name="Grigoriev I."/>
        </authorList>
    </citation>
    <scope>NUCLEOTIDE SEQUENCE</scope>
    <source>
        <strain evidence="7">CBS 125425</strain>
    </source>
</reference>
<evidence type="ECO:0000256" key="3">
    <source>
        <dbReference type="ARBA" id="ARBA00004370"/>
    </source>
</evidence>
<protein>
    <submittedName>
        <fullName evidence="7">Uncharacterized protein</fullName>
    </submittedName>
</protein>